<dbReference type="InterPro" id="IPR036915">
    <property type="entry name" value="Cyclin-like_sf"/>
</dbReference>
<evidence type="ECO:0008006" key="8">
    <source>
        <dbReference type="Google" id="ProtNLM"/>
    </source>
</evidence>
<dbReference type="PANTHER" id="PTHR10177">
    <property type="entry name" value="CYCLINS"/>
    <property type="match status" value="1"/>
</dbReference>
<dbReference type="InterPro" id="IPR006671">
    <property type="entry name" value="Cyclin_N"/>
</dbReference>
<dbReference type="SUPFAM" id="SSF47954">
    <property type="entry name" value="Cyclin-like"/>
    <property type="match status" value="2"/>
</dbReference>
<feature type="region of interest" description="Disordered" evidence="3">
    <location>
        <begin position="637"/>
        <end position="657"/>
    </location>
</feature>
<dbReference type="SMART" id="SM01332">
    <property type="entry name" value="Cyclin_C"/>
    <property type="match status" value="1"/>
</dbReference>
<keyword evidence="7" id="KW-1185">Reference proteome</keyword>
<dbReference type="AlphaFoldDB" id="A0AAD2DA26"/>
<dbReference type="InterPro" id="IPR004367">
    <property type="entry name" value="Cyclin_C-dom"/>
</dbReference>
<dbReference type="EMBL" id="CAMPGE010029280">
    <property type="protein sequence ID" value="CAI2386749.1"/>
    <property type="molecule type" value="Genomic_DNA"/>
</dbReference>
<gene>
    <name evidence="6" type="ORF">ECRASSUSDP1_LOCUS28373</name>
</gene>
<feature type="compositionally biased region" description="Basic and acidic residues" evidence="3">
    <location>
        <begin position="393"/>
        <end position="404"/>
    </location>
</feature>
<comment type="similarity">
    <text evidence="2">Belongs to the cyclin family.</text>
</comment>
<evidence type="ECO:0000313" key="6">
    <source>
        <dbReference type="EMBL" id="CAI2386749.1"/>
    </source>
</evidence>
<evidence type="ECO:0000256" key="2">
    <source>
        <dbReference type="RuleBase" id="RU000383"/>
    </source>
</evidence>
<feature type="compositionally biased region" description="Basic and acidic residues" evidence="3">
    <location>
        <begin position="367"/>
        <end position="385"/>
    </location>
</feature>
<proteinExistence type="inferred from homology"/>
<feature type="domain" description="Cyclin-like" evidence="4">
    <location>
        <begin position="100"/>
        <end position="192"/>
    </location>
</feature>
<name>A0AAD2DA26_EUPCR</name>
<comment type="caution">
    <text evidence="6">The sequence shown here is derived from an EMBL/GenBank/DDBJ whole genome shotgun (WGS) entry which is preliminary data.</text>
</comment>
<feature type="domain" description="Cyclin-like" evidence="4">
    <location>
        <begin position="240"/>
        <end position="309"/>
    </location>
</feature>
<evidence type="ECO:0000259" key="4">
    <source>
        <dbReference type="SMART" id="SM00385"/>
    </source>
</evidence>
<dbReference type="SMART" id="SM00385">
    <property type="entry name" value="CYCLIN"/>
    <property type="match status" value="2"/>
</dbReference>
<evidence type="ECO:0000256" key="1">
    <source>
        <dbReference type="ARBA" id="ARBA00023127"/>
    </source>
</evidence>
<dbReference type="Pfam" id="PF02984">
    <property type="entry name" value="Cyclin_C"/>
    <property type="match status" value="1"/>
</dbReference>
<evidence type="ECO:0000259" key="5">
    <source>
        <dbReference type="SMART" id="SM01332"/>
    </source>
</evidence>
<organism evidence="6 7">
    <name type="scientific">Euplotes crassus</name>
    <dbReference type="NCBI Taxonomy" id="5936"/>
    <lineage>
        <taxon>Eukaryota</taxon>
        <taxon>Sar</taxon>
        <taxon>Alveolata</taxon>
        <taxon>Ciliophora</taxon>
        <taxon>Intramacronucleata</taxon>
        <taxon>Spirotrichea</taxon>
        <taxon>Hypotrichia</taxon>
        <taxon>Euplotida</taxon>
        <taxon>Euplotidae</taxon>
        <taxon>Moneuplotes</taxon>
    </lineage>
</organism>
<dbReference type="Gene3D" id="1.10.472.10">
    <property type="entry name" value="Cyclin-like"/>
    <property type="match status" value="2"/>
</dbReference>
<accession>A0AAD2DA26</accession>
<reference evidence="6" key="1">
    <citation type="submission" date="2023-07" db="EMBL/GenBank/DDBJ databases">
        <authorList>
            <consortium name="AG Swart"/>
            <person name="Singh M."/>
            <person name="Singh A."/>
            <person name="Seah K."/>
            <person name="Emmerich C."/>
        </authorList>
    </citation>
    <scope>NUCLEOTIDE SEQUENCE</scope>
    <source>
        <strain evidence="6">DP1</strain>
    </source>
</reference>
<dbReference type="InterPro" id="IPR039361">
    <property type="entry name" value="Cyclin"/>
</dbReference>
<dbReference type="Pfam" id="PF00134">
    <property type="entry name" value="Cyclin_N"/>
    <property type="match status" value="1"/>
</dbReference>
<evidence type="ECO:0000256" key="3">
    <source>
        <dbReference type="SAM" id="MobiDB-lite"/>
    </source>
</evidence>
<keyword evidence="1 2" id="KW-0195">Cyclin</keyword>
<evidence type="ECO:0000313" key="7">
    <source>
        <dbReference type="Proteomes" id="UP001295684"/>
    </source>
</evidence>
<protein>
    <recommendedName>
        <fullName evidence="8">Cyclin N-terminal domain-containing protein</fullName>
    </recommendedName>
</protein>
<dbReference type="Proteomes" id="UP001295684">
    <property type="component" value="Unassembled WGS sequence"/>
</dbReference>
<feature type="domain" description="Cyclin C-terminal" evidence="5">
    <location>
        <begin position="201"/>
        <end position="365"/>
    </location>
</feature>
<dbReference type="CDD" id="cd20529">
    <property type="entry name" value="CYCLIN_CCNJ-like_rpt2"/>
    <property type="match status" value="1"/>
</dbReference>
<feature type="compositionally biased region" description="Low complexity" evidence="3">
    <location>
        <begin position="346"/>
        <end position="364"/>
    </location>
</feature>
<feature type="region of interest" description="Disordered" evidence="3">
    <location>
        <begin position="333"/>
        <end position="405"/>
    </location>
</feature>
<dbReference type="InterPro" id="IPR013763">
    <property type="entry name" value="Cyclin-like_dom"/>
</dbReference>
<sequence>MSVTMKTDTSSDPSSGNLLNFTLRRSSKRSAKLDEYPKSAEEIVRTGFQKADIIVIREPGSECHSDTELKEVYSSMLSNQYYHESMTKEGYQKYRRVLVDWMCEIGDTIKQSYTTIHHAVCVMDNYFSKHEEVKSNDKGKRLLKLVALTSIFISAKYCEKDSKGPTARNISMLTRGEYSEPEILYFEGLILRKISWNLMFTTPADFVSLFLNQGIVYSDDLVFADKFGSQPKPPTLKNIRYVRKYCEFFVDLCLQEQAFHEYSSIILAISIILAARKSVNISPIWNDEFSKLFMMNFKHVEKCYIEIYSFYEASFPNQTHTIIKPAKVIPSVHKTKPKKENRSVRTRYTSSETSNRNRSSTKSSIRSKKDIHSWNIRDKNKEKRSNNNSVISHKAETNREDNKISLRRATQIGMSGSSNKKKLKIRYKNKDIADKMTLKLDFNSKSITTFKRKNKLSNKIPKAPQTKRNSESSGTFYKANYEKRQKLSSRNNLAAYSGIYSTLDTAKHHISQHEARRENLLSKGKDSSSCQKISNQFGIGFKGKETTSALRKIGHNWGINNIPSWKLDKNKNYSSMTSLMNKPAGVRKFSFQNNKNAFALNDSASFAIKNDAPETDKAQLAKRSKLHKNIFQQMGLLSRRNSSTVRPKNPSLGRKYV</sequence>